<dbReference type="EMBL" id="JAGGKV010000015">
    <property type="protein sequence ID" value="MBP1965716.1"/>
    <property type="molecule type" value="Genomic_DNA"/>
</dbReference>
<organism evidence="1 2">
    <name type="scientific">Paenibacillus aceris</name>
    <dbReference type="NCBI Taxonomy" id="869555"/>
    <lineage>
        <taxon>Bacteria</taxon>
        <taxon>Bacillati</taxon>
        <taxon>Bacillota</taxon>
        <taxon>Bacilli</taxon>
        <taxon>Bacillales</taxon>
        <taxon>Paenibacillaceae</taxon>
        <taxon>Paenibacillus</taxon>
    </lineage>
</organism>
<reference evidence="1 2" key="1">
    <citation type="submission" date="2021-03" db="EMBL/GenBank/DDBJ databases">
        <title>Genomic Encyclopedia of Type Strains, Phase IV (KMG-IV): sequencing the most valuable type-strain genomes for metagenomic binning, comparative biology and taxonomic classification.</title>
        <authorList>
            <person name="Goeker M."/>
        </authorList>
    </citation>
    <scope>NUCLEOTIDE SEQUENCE [LARGE SCALE GENOMIC DNA]</scope>
    <source>
        <strain evidence="1 2">DSM 24950</strain>
    </source>
</reference>
<sequence length="44" mass="5134">MNVQYIFWYQRLPGAAFYVNGLDNAITSSIYIATKRLIFIRFSA</sequence>
<keyword evidence="2" id="KW-1185">Reference proteome</keyword>
<gene>
    <name evidence="1" type="ORF">J2Z65_004961</name>
</gene>
<evidence type="ECO:0000313" key="1">
    <source>
        <dbReference type="EMBL" id="MBP1965716.1"/>
    </source>
</evidence>
<dbReference type="Proteomes" id="UP001519344">
    <property type="component" value="Unassembled WGS sequence"/>
</dbReference>
<accession>A0ABS4I470</accession>
<proteinExistence type="predicted"/>
<protein>
    <submittedName>
        <fullName evidence="1">Uncharacterized protein</fullName>
    </submittedName>
</protein>
<name>A0ABS4I470_9BACL</name>
<comment type="caution">
    <text evidence="1">The sequence shown here is derived from an EMBL/GenBank/DDBJ whole genome shotgun (WGS) entry which is preliminary data.</text>
</comment>
<evidence type="ECO:0000313" key="2">
    <source>
        <dbReference type="Proteomes" id="UP001519344"/>
    </source>
</evidence>